<evidence type="ECO:0000256" key="1">
    <source>
        <dbReference type="SAM" id="MobiDB-lite"/>
    </source>
</evidence>
<accession>A0A6G1ILC3</accession>
<dbReference type="AlphaFoldDB" id="A0A6G1ILC3"/>
<dbReference type="Proteomes" id="UP000799291">
    <property type="component" value="Unassembled WGS sequence"/>
</dbReference>
<evidence type="ECO:0000313" key="2">
    <source>
        <dbReference type="EMBL" id="KAF2678790.1"/>
    </source>
</evidence>
<keyword evidence="3" id="KW-1185">Reference proteome</keyword>
<protein>
    <submittedName>
        <fullName evidence="2">Uncharacterized protein</fullName>
    </submittedName>
</protein>
<organism evidence="2 3">
    <name type="scientific">Lentithecium fluviatile CBS 122367</name>
    <dbReference type="NCBI Taxonomy" id="1168545"/>
    <lineage>
        <taxon>Eukaryota</taxon>
        <taxon>Fungi</taxon>
        <taxon>Dikarya</taxon>
        <taxon>Ascomycota</taxon>
        <taxon>Pezizomycotina</taxon>
        <taxon>Dothideomycetes</taxon>
        <taxon>Pleosporomycetidae</taxon>
        <taxon>Pleosporales</taxon>
        <taxon>Massarineae</taxon>
        <taxon>Lentitheciaceae</taxon>
        <taxon>Lentithecium</taxon>
    </lineage>
</organism>
<gene>
    <name evidence="2" type="ORF">K458DRAFT_394659</name>
</gene>
<proteinExistence type="predicted"/>
<name>A0A6G1ILC3_9PLEO</name>
<feature type="region of interest" description="Disordered" evidence="1">
    <location>
        <begin position="1"/>
        <end position="30"/>
    </location>
</feature>
<sequence length="55" mass="6706">MLYEKVEQKKQREKEEEEEDKKKEKEEERELPNSILVRRQLIKALLGKLVNLLII</sequence>
<reference evidence="2" key="1">
    <citation type="journal article" date="2020" name="Stud. Mycol.">
        <title>101 Dothideomycetes genomes: a test case for predicting lifestyles and emergence of pathogens.</title>
        <authorList>
            <person name="Haridas S."/>
            <person name="Albert R."/>
            <person name="Binder M."/>
            <person name="Bloem J."/>
            <person name="Labutti K."/>
            <person name="Salamov A."/>
            <person name="Andreopoulos B."/>
            <person name="Baker S."/>
            <person name="Barry K."/>
            <person name="Bills G."/>
            <person name="Bluhm B."/>
            <person name="Cannon C."/>
            <person name="Castanera R."/>
            <person name="Culley D."/>
            <person name="Daum C."/>
            <person name="Ezra D."/>
            <person name="Gonzalez J."/>
            <person name="Henrissat B."/>
            <person name="Kuo A."/>
            <person name="Liang C."/>
            <person name="Lipzen A."/>
            <person name="Lutzoni F."/>
            <person name="Magnuson J."/>
            <person name="Mondo S."/>
            <person name="Nolan M."/>
            <person name="Ohm R."/>
            <person name="Pangilinan J."/>
            <person name="Park H.-J."/>
            <person name="Ramirez L."/>
            <person name="Alfaro M."/>
            <person name="Sun H."/>
            <person name="Tritt A."/>
            <person name="Yoshinaga Y."/>
            <person name="Zwiers L.-H."/>
            <person name="Turgeon B."/>
            <person name="Goodwin S."/>
            <person name="Spatafora J."/>
            <person name="Crous P."/>
            <person name="Grigoriev I."/>
        </authorList>
    </citation>
    <scope>NUCLEOTIDE SEQUENCE</scope>
    <source>
        <strain evidence="2">CBS 122367</strain>
    </source>
</reference>
<dbReference type="EMBL" id="MU005609">
    <property type="protein sequence ID" value="KAF2678790.1"/>
    <property type="molecule type" value="Genomic_DNA"/>
</dbReference>
<evidence type="ECO:0000313" key="3">
    <source>
        <dbReference type="Proteomes" id="UP000799291"/>
    </source>
</evidence>